<sequence length="116" mass="13002">MSETDVEEHLQSVGPDGLPGFSAIQDLAEYLVGLVSGNGSLTAQQVQQVLDLWKNLSPSDKLRTVFEARFDSQPAHRFRAPKTKSTIEPGVQSTEWYVYVFLFSYFLCEVKKIGKC</sequence>
<dbReference type="AlphaFoldDB" id="A0A9D4GMV9"/>
<keyword evidence="2" id="KW-1185">Reference proteome</keyword>
<name>A0A9D4GMV9_DREPO</name>
<reference evidence="1" key="1">
    <citation type="journal article" date="2019" name="bioRxiv">
        <title>The Genome of the Zebra Mussel, Dreissena polymorpha: A Resource for Invasive Species Research.</title>
        <authorList>
            <person name="McCartney M.A."/>
            <person name="Auch B."/>
            <person name="Kono T."/>
            <person name="Mallez S."/>
            <person name="Zhang Y."/>
            <person name="Obille A."/>
            <person name="Becker A."/>
            <person name="Abrahante J.E."/>
            <person name="Garbe J."/>
            <person name="Badalamenti J.P."/>
            <person name="Herman A."/>
            <person name="Mangelson H."/>
            <person name="Liachko I."/>
            <person name="Sullivan S."/>
            <person name="Sone E.D."/>
            <person name="Koren S."/>
            <person name="Silverstein K.A.T."/>
            <person name="Beckman K.B."/>
            <person name="Gohl D.M."/>
        </authorList>
    </citation>
    <scope>NUCLEOTIDE SEQUENCE</scope>
    <source>
        <strain evidence="1">Duluth1</strain>
        <tissue evidence="1">Whole animal</tissue>
    </source>
</reference>
<evidence type="ECO:0000313" key="2">
    <source>
        <dbReference type="Proteomes" id="UP000828390"/>
    </source>
</evidence>
<organism evidence="1 2">
    <name type="scientific">Dreissena polymorpha</name>
    <name type="common">Zebra mussel</name>
    <name type="synonym">Mytilus polymorpha</name>
    <dbReference type="NCBI Taxonomy" id="45954"/>
    <lineage>
        <taxon>Eukaryota</taxon>
        <taxon>Metazoa</taxon>
        <taxon>Spiralia</taxon>
        <taxon>Lophotrochozoa</taxon>
        <taxon>Mollusca</taxon>
        <taxon>Bivalvia</taxon>
        <taxon>Autobranchia</taxon>
        <taxon>Heteroconchia</taxon>
        <taxon>Euheterodonta</taxon>
        <taxon>Imparidentia</taxon>
        <taxon>Neoheterodontei</taxon>
        <taxon>Myida</taxon>
        <taxon>Dreissenoidea</taxon>
        <taxon>Dreissenidae</taxon>
        <taxon>Dreissena</taxon>
    </lineage>
</organism>
<proteinExistence type="predicted"/>
<accession>A0A9D4GMV9</accession>
<gene>
    <name evidence="1" type="ORF">DPMN_121475</name>
</gene>
<comment type="caution">
    <text evidence="1">The sequence shown here is derived from an EMBL/GenBank/DDBJ whole genome shotgun (WGS) entry which is preliminary data.</text>
</comment>
<evidence type="ECO:0000313" key="1">
    <source>
        <dbReference type="EMBL" id="KAH3819732.1"/>
    </source>
</evidence>
<protein>
    <submittedName>
        <fullName evidence="1">Uncharacterized protein</fullName>
    </submittedName>
</protein>
<reference evidence="1" key="2">
    <citation type="submission" date="2020-11" db="EMBL/GenBank/DDBJ databases">
        <authorList>
            <person name="McCartney M.A."/>
            <person name="Auch B."/>
            <person name="Kono T."/>
            <person name="Mallez S."/>
            <person name="Becker A."/>
            <person name="Gohl D.M."/>
            <person name="Silverstein K.A.T."/>
            <person name="Koren S."/>
            <person name="Bechman K.B."/>
            <person name="Herman A."/>
            <person name="Abrahante J.E."/>
            <person name="Garbe J."/>
        </authorList>
    </citation>
    <scope>NUCLEOTIDE SEQUENCE</scope>
    <source>
        <strain evidence="1">Duluth1</strain>
        <tissue evidence="1">Whole animal</tissue>
    </source>
</reference>
<dbReference type="EMBL" id="JAIWYP010000005">
    <property type="protein sequence ID" value="KAH3819732.1"/>
    <property type="molecule type" value="Genomic_DNA"/>
</dbReference>
<dbReference type="Proteomes" id="UP000828390">
    <property type="component" value="Unassembled WGS sequence"/>
</dbReference>